<name>K8Y7Q1_9LEPT</name>
<dbReference type="EMBL" id="CP006694">
    <property type="protein sequence ID" value="EKT85790.1"/>
    <property type="molecule type" value="Genomic_DNA"/>
</dbReference>
<sequence>MLGFGIFDEFWEGYCVSLSPAFEFKMWELLLFRKSLYSFVWLTRIFFNGTTKQKNKTQTIIPKEPSLESAGDSCDWVGLQSERMSISRKVCRPADSILIGRNSVLNFTGIFDFQGAT</sequence>
<dbReference type="PATRIC" id="fig|758847.3.peg.3288"/>
<reference evidence="1 2" key="2">
    <citation type="journal article" date="2014" name="Emerg. Microbes Infect.">
        <title>Potential impact on kidney infection: a whole-genome analysis of Leptospira santarosai serovar Shermani.</title>
        <authorList>
            <person name="Chou L.F."/>
            <person name="Chen T.W."/>
            <person name="Ko Y.C."/>
            <person name="Pan M.J."/>
            <person name="Tian Y.C."/>
            <person name="Chiu C.H."/>
            <person name="Tang P."/>
            <person name="Hung C.C."/>
            <person name="Yang C.W."/>
        </authorList>
    </citation>
    <scope>NUCLEOTIDE SEQUENCE</scope>
    <source>
        <strain evidence="1 2">LT 821</strain>
    </source>
</reference>
<gene>
    <name evidence="1" type="ORF">LSS_15751</name>
</gene>
<evidence type="ECO:0000313" key="2">
    <source>
        <dbReference type="Proteomes" id="UP000035800"/>
    </source>
</evidence>
<dbReference type="Proteomes" id="UP000035800">
    <property type="component" value="Chromosome I"/>
</dbReference>
<dbReference type="KEGG" id="lst:LSS_15751"/>
<dbReference type="STRING" id="758847.LSS_15751"/>
<reference evidence="1 2" key="1">
    <citation type="journal article" date="2012" name="Gene">
        <title>Sequence of Leptospira santarosai serovar Shermani genome and prediction of virulence-associated genes.</title>
        <authorList>
            <person name="Chou L.F."/>
            <person name="Chen Y.T."/>
            <person name="Lu C.W."/>
            <person name="Ko Y.C."/>
            <person name="Tang C.Y."/>
            <person name="Pan M.J."/>
            <person name="Tian Y.C."/>
            <person name="Chiu C.H."/>
            <person name="Hung C.C."/>
            <person name="Yang C.W."/>
        </authorList>
    </citation>
    <scope>NUCLEOTIDE SEQUENCE [LARGE SCALE GENOMIC DNA]</scope>
    <source>
        <strain evidence="1">LT 821</strain>
    </source>
</reference>
<protein>
    <submittedName>
        <fullName evidence="1">Uncharacterized protein</fullName>
    </submittedName>
</protein>
<accession>K8Y7Q1</accession>
<dbReference type="AlphaFoldDB" id="K8Y7Q1"/>
<proteinExistence type="predicted"/>
<organism evidence="1 2">
    <name type="scientific">Leptospira santarosai serovar Shermani str. LT 821</name>
    <dbReference type="NCBI Taxonomy" id="758847"/>
    <lineage>
        <taxon>Bacteria</taxon>
        <taxon>Pseudomonadati</taxon>
        <taxon>Spirochaetota</taxon>
        <taxon>Spirochaetia</taxon>
        <taxon>Leptospirales</taxon>
        <taxon>Leptospiraceae</taxon>
        <taxon>Leptospira</taxon>
    </lineage>
</organism>
<evidence type="ECO:0000313" key="1">
    <source>
        <dbReference type="EMBL" id="EKT85790.1"/>
    </source>
</evidence>